<gene>
    <name evidence="1" type="ORF">E2C01_100231</name>
</gene>
<evidence type="ECO:0000313" key="2">
    <source>
        <dbReference type="Proteomes" id="UP000324222"/>
    </source>
</evidence>
<sequence length="116" mass="13598">MKEAIEELKKENGMLMASCGKYEESLKSLQVKVQDEAGKVENGISEIKLEELRNVWKREQEEEKVKFSEVVKKTQEKTKDTLIQVIKEKEELVRDTVDKRKCILIFGLKEKKKINK</sequence>
<dbReference type="Proteomes" id="UP000324222">
    <property type="component" value="Unassembled WGS sequence"/>
</dbReference>
<proteinExistence type="predicted"/>
<organism evidence="1 2">
    <name type="scientific">Portunus trituberculatus</name>
    <name type="common">Swimming crab</name>
    <name type="synonym">Neptunus trituberculatus</name>
    <dbReference type="NCBI Taxonomy" id="210409"/>
    <lineage>
        <taxon>Eukaryota</taxon>
        <taxon>Metazoa</taxon>
        <taxon>Ecdysozoa</taxon>
        <taxon>Arthropoda</taxon>
        <taxon>Crustacea</taxon>
        <taxon>Multicrustacea</taxon>
        <taxon>Malacostraca</taxon>
        <taxon>Eumalacostraca</taxon>
        <taxon>Eucarida</taxon>
        <taxon>Decapoda</taxon>
        <taxon>Pleocyemata</taxon>
        <taxon>Brachyura</taxon>
        <taxon>Eubrachyura</taxon>
        <taxon>Portunoidea</taxon>
        <taxon>Portunidae</taxon>
        <taxon>Portuninae</taxon>
        <taxon>Portunus</taxon>
    </lineage>
</organism>
<protein>
    <submittedName>
        <fullName evidence="1">Uncharacterized protein</fullName>
    </submittedName>
</protein>
<dbReference type="EMBL" id="VSRR010141506">
    <property type="protein sequence ID" value="MPD04537.1"/>
    <property type="molecule type" value="Genomic_DNA"/>
</dbReference>
<comment type="caution">
    <text evidence="1">The sequence shown here is derived from an EMBL/GenBank/DDBJ whole genome shotgun (WGS) entry which is preliminary data.</text>
</comment>
<dbReference type="AlphaFoldDB" id="A0A5B7KD09"/>
<name>A0A5B7KD09_PORTR</name>
<keyword evidence="2" id="KW-1185">Reference proteome</keyword>
<accession>A0A5B7KD09</accession>
<evidence type="ECO:0000313" key="1">
    <source>
        <dbReference type="EMBL" id="MPD04537.1"/>
    </source>
</evidence>
<reference evidence="1 2" key="1">
    <citation type="submission" date="2019-05" db="EMBL/GenBank/DDBJ databases">
        <title>Another draft genome of Portunus trituberculatus and its Hox gene families provides insights of decapod evolution.</title>
        <authorList>
            <person name="Jeong J.-H."/>
            <person name="Song I."/>
            <person name="Kim S."/>
            <person name="Choi T."/>
            <person name="Kim D."/>
            <person name="Ryu S."/>
            <person name="Kim W."/>
        </authorList>
    </citation>
    <scope>NUCLEOTIDE SEQUENCE [LARGE SCALE GENOMIC DNA]</scope>
    <source>
        <tissue evidence="1">Muscle</tissue>
    </source>
</reference>